<feature type="compositionally biased region" description="Low complexity" evidence="1">
    <location>
        <begin position="89"/>
        <end position="109"/>
    </location>
</feature>
<organism evidence="2 3">
    <name type="scientific">Lucilia cuprina</name>
    <name type="common">Green bottle fly</name>
    <name type="synonym">Australian sheep blowfly</name>
    <dbReference type="NCBI Taxonomy" id="7375"/>
    <lineage>
        <taxon>Eukaryota</taxon>
        <taxon>Metazoa</taxon>
        <taxon>Ecdysozoa</taxon>
        <taxon>Arthropoda</taxon>
        <taxon>Hexapoda</taxon>
        <taxon>Insecta</taxon>
        <taxon>Pterygota</taxon>
        <taxon>Neoptera</taxon>
        <taxon>Endopterygota</taxon>
        <taxon>Diptera</taxon>
        <taxon>Brachycera</taxon>
        <taxon>Muscomorpha</taxon>
        <taxon>Oestroidea</taxon>
        <taxon>Calliphoridae</taxon>
        <taxon>Luciliinae</taxon>
        <taxon>Lucilia</taxon>
    </lineage>
</organism>
<accession>A0A0L0CHS5</accession>
<feature type="compositionally biased region" description="Polar residues" evidence="1">
    <location>
        <begin position="1"/>
        <end position="23"/>
    </location>
</feature>
<name>A0A0L0CHS5_LUCCU</name>
<comment type="caution">
    <text evidence="2">The sequence shown here is derived from an EMBL/GenBank/DDBJ whole genome shotgun (WGS) entry which is preliminary data.</text>
</comment>
<evidence type="ECO:0000256" key="1">
    <source>
        <dbReference type="SAM" id="MobiDB-lite"/>
    </source>
</evidence>
<dbReference type="Proteomes" id="UP000037069">
    <property type="component" value="Unassembled WGS sequence"/>
</dbReference>
<evidence type="ECO:0000313" key="2">
    <source>
        <dbReference type="EMBL" id="KNC31767.1"/>
    </source>
</evidence>
<feature type="compositionally biased region" description="Polar residues" evidence="1">
    <location>
        <begin position="42"/>
        <end position="51"/>
    </location>
</feature>
<feature type="compositionally biased region" description="Basic and acidic residues" evidence="1">
    <location>
        <begin position="62"/>
        <end position="73"/>
    </location>
</feature>
<proteinExistence type="predicted"/>
<feature type="region of interest" description="Disordered" evidence="1">
    <location>
        <begin position="400"/>
        <end position="459"/>
    </location>
</feature>
<gene>
    <name evidence="2" type="ORF">FF38_08278</name>
</gene>
<feature type="compositionally biased region" description="Acidic residues" evidence="1">
    <location>
        <begin position="74"/>
        <end position="88"/>
    </location>
</feature>
<protein>
    <submittedName>
        <fullName evidence="2">Uncharacterized protein</fullName>
    </submittedName>
</protein>
<feature type="compositionally biased region" description="Low complexity" evidence="1">
    <location>
        <begin position="401"/>
        <end position="413"/>
    </location>
</feature>
<evidence type="ECO:0000313" key="3">
    <source>
        <dbReference type="Proteomes" id="UP000037069"/>
    </source>
</evidence>
<reference evidence="2 3" key="1">
    <citation type="journal article" date="2015" name="Nat. Commun.">
        <title>Lucilia cuprina genome unlocks parasitic fly biology to underpin future interventions.</title>
        <authorList>
            <person name="Anstead C.A."/>
            <person name="Korhonen P.K."/>
            <person name="Young N.D."/>
            <person name="Hall R.S."/>
            <person name="Jex A.R."/>
            <person name="Murali S.C."/>
            <person name="Hughes D.S."/>
            <person name="Lee S.F."/>
            <person name="Perry T."/>
            <person name="Stroehlein A.J."/>
            <person name="Ansell B.R."/>
            <person name="Breugelmans B."/>
            <person name="Hofmann A."/>
            <person name="Qu J."/>
            <person name="Dugan S."/>
            <person name="Lee S.L."/>
            <person name="Chao H."/>
            <person name="Dinh H."/>
            <person name="Han Y."/>
            <person name="Doddapaneni H.V."/>
            <person name="Worley K.C."/>
            <person name="Muzny D.M."/>
            <person name="Ioannidis P."/>
            <person name="Waterhouse R.M."/>
            <person name="Zdobnov E.M."/>
            <person name="James P.J."/>
            <person name="Bagnall N.H."/>
            <person name="Kotze A.C."/>
            <person name="Gibbs R.A."/>
            <person name="Richards S."/>
            <person name="Batterham P."/>
            <person name="Gasser R.B."/>
        </authorList>
    </citation>
    <scope>NUCLEOTIDE SEQUENCE [LARGE SCALE GENOMIC DNA]</scope>
    <source>
        <strain evidence="2 3">LS</strain>
        <tissue evidence="2">Full body</tissue>
    </source>
</reference>
<dbReference type="EMBL" id="JRES01000382">
    <property type="protein sequence ID" value="KNC31767.1"/>
    <property type="molecule type" value="Genomic_DNA"/>
</dbReference>
<keyword evidence="3" id="KW-1185">Reference proteome</keyword>
<feature type="region of interest" description="Disordered" evidence="1">
    <location>
        <begin position="1"/>
        <end position="110"/>
    </location>
</feature>
<dbReference type="AlphaFoldDB" id="A0A0L0CHS5"/>
<sequence>MANTNNDNQQSSSMSAYRQQSLANKAAKSTAKTKSKSGDDNPVTTDSSTAAVQPVSAPADESFLRDAVENPDRDNDDEVENEASDNESESSSGASESESSQTDSSSNSSMYDVQHTRLAVQASALSSREAPASDKLSRLLAHTKVVPVSGRLLGSKTSYNKSTQKVTYLEHPYFLEDLKEMRECVVPGEHDAGFQQKLVVTELDDAFGKSKNYHLGIGKNFIQYLLKFHFAPTLVACDYEEYAPFLDGPLVKHLAMLSSKIRASVTSEDWTTLTVGLDTSKQSLTLPVLARAVQLCDRTQVGINVWAWYLDAPKREAHMTLEAYKRVFDDFMTIKLPVGILTTLKGFPIMSVFINGMYPAYRQQIDSHHVALQKLTATDFNVDELYEALTQDFPTLIPARSVKSQESSSANSSQAGPQKNQFAKPGNTGGPTKSDKKKQKWSGNKKNQPKPDASTPASP</sequence>